<keyword evidence="1 2" id="KW-0694">RNA-binding</keyword>
<dbReference type="Proteomes" id="UP000015106">
    <property type="component" value="Chromosome 5"/>
</dbReference>
<dbReference type="Pfam" id="PF00076">
    <property type="entry name" value="RRM_1"/>
    <property type="match status" value="1"/>
</dbReference>
<dbReference type="GO" id="GO:0003723">
    <property type="term" value="F:RNA binding"/>
    <property type="evidence" value="ECO:0007669"/>
    <property type="project" value="UniProtKB-UniRule"/>
</dbReference>
<protein>
    <recommendedName>
        <fullName evidence="3">RRM domain-containing protein</fullName>
    </recommendedName>
</protein>
<evidence type="ECO:0000256" key="1">
    <source>
        <dbReference type="ARBA" id="ARBA00022884"/>
    </source>
</evidence>
<dbReference type="PROSITE" id="PS50102">
    <property type="entry name" value="RRM"/>
    <property type="match status" value="1"/>
</dbReference>
<organism evidence="4 5">
    <name type="scientific">Triticum urartu</name>
    <name type="common">Red wild einkorn</name>
    <name type="synonym">Crithodium urartu</name>
    <dbReference type="NCBI Taxonomy" id="4572"/>
    <lineage>
        <taxon>Eukaryota</taxon>
        <taxon>Viridiplantae</taxon>
        <taxon>Streptophyta</taxon>
        <taxon>Embryophyta</taxon>
        <taxon>Tracheophyta</taxon>
        <taxon>Spermatophyta</taxon>
        <taxon>Magnoliopsida</taxon>
        <taxon>Liliopsida</taxon>
        <taxon>Poales</taxon>
        <taxon>Poaceae</taxon>
        <taxon>BOP clade</taxon>
        <taxon>Pooideae</taxon>
        <taxon>Triticodae</taxon>
        <taxon>Triticeae</taxon>
        <taxon>Triticinae</taxon>
        <taxon>Triticum</taxon>
    </lineage>
</organism>
<dbReference type="InterPro" id="IPR012677">
    <property type="entry name" value="Nucleotide-bd_a/b_plait_sf"/>
</dbReference>
<sequence>WVGGISLYISKKEVEEEFQKFGKIQGVAFSHDQTSAYIDFEKQELAIFDHRAFNGTDLGVKELCVDFWRSKGRAECSEAGNFNGRGSLPPGEMGVGHAKGSAGVRTREAKIPTNVQRVGLPNTHKVNEEALRRAMAAHGVVTDMKVFFQKGSMLMWSLQPLKELLMLRII</sequence>
<reference evidence="4" key="3">
    <citation type="submission" date="2022-06" db="UniProtKB">
        <authorList>
            <consortium name="EnsemblPlants"/>
        </authorList>
    </citation>
    <scope>IDENTIFICATION</scope>
</reference>
<dbReference type="Gene3D" id="3.30.70.330">
    <property type="match status" value="1"/>
</dbReference>
<feature type="domain" description="RRM" evidence="3">
    <location>
        <begin position="1"/>
        <end position="70"/>
    </location>
</feature>
<dbReference type="SUPFAM" id="SSF54928">
    <property type="entry name" value="RNA-binding domain, RBD"/>
    <property type="match status" value="1"/>
</dbReference>
<name>A0A8R7QHX1_TRIUA</name>
<keyword evidence="5" id="KW-1185">Reference proteome</keyword>
<dbReference type="PANTHER" id="PTHR23189">
    <property type="entry name" value="RNA RECOGNITION MOTIF-CONTAINING"/>
    <property type="match status" value="1"/>
</dbReference>
<dbReference type="InterPro" id="IPR035979">
    <property type="entry name" value="RBD_domain_sf"/>
</dbReference>
<accession>A0A8R7QHX1</accession>
<dbReference type="Gramene" id="TuG1812G0500003323.01.T01">
    <property type="protein sequence ID" value="TuG1812G0500003323.01.T01"/>
    <property type="gene ID" value="TuG1812G0500003323.01"/>
</dbReference>
<dbReference type="EnsemblPlants" id="TuG1812G0500003323.01.T01">
    <property type="protein sequence ID" value="TuG1812G0500003323.01.T01"/>
    <property type="gene ID" value="TuG1812G0500003323.01"/>
</dbReference>
<dbReference type="InterPro" id="IPR000504">
    <property type="entry name" value="RRM_dom"/>
</dbReference>
<dbReference type="AlphaFoldDB" id="A0A8R7QHX1"/>
<evidence type="ECO:0000259" key="3">
    <source>
        <dbReference type="PROSITE" id="PS50102"/>
    </source>
</evidence>
<reference evidence="4" key="2">
    <citation type="submission" date="2018-03" db="EMBL/GenBank/DDBJ databases">
        <title>The Triticum urartu genome reveals the dynamic nature of wheat genome evolution.</title>
        <authorList>
            <person name="Ling H."/>
            <person name="Ma B."/>
            <person name="Shi X."/>
            <person name="Liu H."/>
            <person name="Dong L."/>
            <person name="Sun H."/>
            <person name="Cao Y."/>
            <person name="Gao Q."/>
            <person name="Zheng S."/>
            <person name="Li Y."/>
            <person name="Yu Y."/>
            <person name="Du H."/>
            <person name="Qi M."/>
            <person name="Li Y."/>
            <person name="Yu H."/>
            <person name="Cui Y."/>
            <person name="Wang N."/>
            <person name="Chen C."/>
            <person name="Wu H."/>
            <person name="Zhao Y."/>
            <person name="Zhang J."/>
            <person name="Li Y."/>
            <person name="Zhou W."/>
            <person name="Zhang B."/>
            <person name="Hu W."/>
            <person name="Eijk M."/>
            <person name="Tang J."/>
            <person name="Witsenboer H."/>
            <person name="Zhao S."/>
            <person name="Li Z."/>
            <person name="Zhang A."/>
            <person name="Wang D."/>
            <person name="Liang C."/>
        </authorList>
    </citation>
    <scope>NUCLEOTIDE SEQUENCE [LARGE SCALE GENOMIC DNA]</scope>
    <source>
        <strain evidence="4">cv. G1812</strain>
    </source>
</reference>
<reference evidence="5" key="1">
    <citation type="journal article" date="2013" name="Nature">
        <title>Draft genome of the wheat A-genome progenitor Triticum urartu.</title>
        <authorList>
            <person name="Ling H.Q."/>
            <person name="Zhao S."/>
            <person name="Liu D."/>
            <person name="Wang J."/>
            <person name="Sun H."/>
            <person name="Zhang C."/>
            <person name="Fan H."/>
            <person name="Li D."/>
            <person name="Dong L."/>
            <person name="Tao Y."/>
            <person name="Gao C."/>
            <person name="Wu H."/>
            <person name="Li Y."/>
            <person name="Cui Y."/>
            <person name="Guo X."/>
            <person name="Zheng S."/>
            <person name="Wang B."/>
            <person name="Yu K."/>
            <person name="Liang Q."/>
            <person name="Yang W."/>
            <person name="Lou X."/>
            <person name="Chen J."/>
            <person name="Feng M."/>
            <person name="Jian J."/>
            <person name="Zhang X."/>
            <person name="Luo G."/>
            <person name="Jiang Y."/>
            <person name="Liu J."/>
            <person name="Wang Z."/>
            <person name="Sha Y."/>
            <person name="Zhang B."/>
            <person name="Wu H."/>
            <person name="Tang D."/>
            <person name="Shen Q."/>
            <person name="Xue P."/>
            <person name="Zou S."/>
            <person name="Wang X."/>
            <person name="Liu X."/>
            <person name="Wang F."/>
            <person name="Yang Y."/>
            <person name="An X."/>
            <person name="Dong Z."/>
            <person name="Zhang K."/>
            <person name="Zhang X."/>
            <person name="Luo M.C."/>
            <person name="Dvorak J."/>
            <person name="Tong Y."/>
            <person name="Wang J."/>
            <person name="Yang H."/>
            <person name="Li Z."/>
            <person name="Wang D."/>
            <person name="Zhang A."/>
            <person name="Wang J."/>
        </authorList>
    </citation>
    <scope>NUCLEOTIDE SEQUENCE</scope>
    <source>
        <strain evidence="5">cv. G1812</strain>
    </source>
</reference>
<proteinExistence type="predicted"/>
<evidence type="ECO:0000256" key="2">
    <source>
        <dbReference type="PROSITE-ProRule" id="PRU00176"/>
    </source>
</evidence>
<evidence type="ECO:0000313" key="5">
    <source>
        <dbReference type="Proteomes" id="UP000015106"/>
    </source>
</evidence>
<evidence type="ECO:0000313" key="4">
    <source>
        <dbReference type="EnsemblPlants" id="TuG1812G0500003323.01.T01"/>
    </source>
</evidence>
<dbReference type="CDD" id="cd00590">
    <property type="entry name" value="RRM_SF"/>
    <property type="match status" value="1"/>
</dbReference>